<gene>
    <name evidence="2" type="ORF">HLPR_21950</name>
</gene>
<evidence type="ECO:0000313" key="3">
    <source>
        <dbReference type="Proteomes" id="UP001321786"/>
    </source>
</evidence>
<dbReference type="Gene3D" id="3.30.565.10">
    <property type="entry name" value="Histidine kinase-like ATPase, C-terminal domain"/>
    <property type="match status" value="1"/>
</dbReference>
<dbReference type="InterPro" id="IPR003594">
    <property type="entry name" value="HATPase_dom"/>
</dbReference>
<dbReference type="Proteomes" id="UP001321786">
    <property type="component" value="Chromosome"/>
</dbReference>
<protein>
    <recommendedName>
        <fullName evidence="1">Histidine kinase/HSP90-like ATPase domain-containing protein</fullName>
    </recommendedName>
</protein>
<accession>A0AAU9EP06</accession>
<dbReference type="AlphaFoldDB" id="A0AAU9EP06"/>
<feature type="domain" description="Histidine kinase/HSP90-like ATPase" evidence="1">
    <location>
        <begin position="33"/>
        <end position="112"/>
    </location>
</feature>
<proteinExistence type="predicted"/>
<dbReference type="CDD" id="cd16936">
    <property type="entry name" value="HATPase_RsbW-like"/>
    <property type="match status" value="1"/>
</dbReference>
<keyword evidence="3" id="KW-1185">Reference proteome</keyword>
<name>A0AAU9EP06_9FIRM</name>
<dbReference type="RefSeq" id="WP_338535475.1">
    <property type="nucleotide sequence ID" value="NZ_AP028654.1"/>
</dbReference>
<dbReference type="EMBL" id="AP028654">
    <property type="protein sequence ID" value="BEP29864.1"/>
    <property type="molecule type" value="Genomic_DNA"/>
</dbReference>
<sequence length="141" mass="16575">MIIYKTDFLSTFKRVDIIVNEIIESLKSIQELNSENTLFMIGFMLRELLNNAVEHGNKNDESKYVFCEIDYDYPYLSFKVEDEGKGVITLKREFDFEDILRERNRGMELILKYGFVVNVDGNKIHAIYELNNNKDRGVSND</sequence>
<evidence type="ECO:0000259" key="1">
    <source>
        <dbReference type="Pfam" id="PF13581"/>
    </source>
</evidence>
<dbReference type="KEGG" id="hprf:HLPR_21950"/>
<dbReference type="SUPFAM" id="SSF55874">
    <property type="entry name" value="ATPase domain of HSP90 chaperone/DNA topoisomerase II/histidine kinase"/>
    <property type="match status" value="1"/>
</dbReference>
<reference evidence="2 3" key="1">
    <citation type="submission" date="2023-08" db="EMBL/GenBank/DDBJ databases">
        <title>Helicovermis profunda gen. nov., sp. nov., a novel mesophilic, fermentative bacterium within the Bacillota from a deep-sea hydrothermal vent chimney.</title>
        <authorList>
            <person name="Miyazaki U."/>
            <person name="Mizutani D."/>
            <person name="Hashimoto Y."/>
            <person name="Tame A."/>
            <person name="Sawayama S."/>
            <person name="Miyazaki J."/>
            <person name="Takai K."/>
            <person name="Nakagawa S."/>
        </authorList>
    </citation>
    <scope>NUCLEOTIDE SEQUENCE [LARGE SCALE GENOMIC DNA]</scope>
    <source>
        <strain evidence="2 3">S502</strain>
    </source>
</reference>
<dbReference type="Pfam" id="PF13581">
    <property type="entry name" value="HATPase_c_2"/>
    <property type="match status" value="1"/>
</dbReference>
<dbReference type="InterPro" id="IPR036890">
    <property type="entry name" value="HATPase_C_sf"/>
</dbReference>
<evidence type="ECO:0000313" key="2">
    <source>
        <dbReference type="EMBL" id="BEP29864.1"/>
    </source>
</evidence>
<organism evidence="2 3">
    <name type="scientific">Helicovermis profundi</name>
    <dbReference type="NCBI Taxonomy" id="3065157"/>
    <lineage>
        <taxon>Bacteria</taxon>
        <taxon>Bacillati</taxon>
        <taxon>Bacillota</taxon>
        <taxon>Clostridia</taxon>
        <taxon>Helicovermis</taxon>
    </lineage>
</organism>